<dbReference type="Proteomes" id="UP000649075">
    <property type="component" value="Unassembled WGS sequence"/>
</dbReference>
<keyword evidence="2" id="KW-1185">Reference proteome</keyword>
<organism evidence="1 2">
    <name type="scientific">Holdemanella hominis</name>
    <dbReference type="NCBI Taxonomy" id="2764327"/>
    <lineage>
        <taxon>Bacteria</taxon>
        <taxon>Bacillati</taxon>
        <taxon>Bacillota</taxon>
        <taxon>Erysipelotrichia</taxon>
        <taxon>Erysipelotrichales</taxon>
        <taxon>Erysipelotrichaceae</taxon>
        <taxon>Holdemanella</taxon>
    </lineage>
</organism>
<reference evidence="1 2" key="1">
    <citation type="submission" date="2020-08" db="EMBL/GenBank/DDBJ databases">
        <authorList>
            <person name="Liu C."/>
            <person name="Sun Q."/>
        </authorList>
    </citation>
    <scope>NUCLEOTIDE SEQUENCE [LARGE SCALE GENOMIC DNA]</scope>
    <source>
        <strain evidence="1 2">L34</strain>
    </source>
</reference>
<sequence length="50" mass="5892">MHINHKPGDKMMVDWNGTHMYVYDRYTGEAIPAYLFEATLPFSMYSYVQA</sequence>
<gene>
    <name evidence="1" type="ORF">H8911_08595</name>
</gene>
<dbReference type="EMBL" id="JACRWH010000037">
    <property type="protein sequence ID" value="MBC6012792.1"/>
    <property type="molecule type" value="Genomic_DNA"/>
</dbReference>
<evidence type="ECO:0000313" key="1">
    <source>
        <dbReference type="EMBL" id="MBC6012792.1"/>
    </source>
</evidence>
<dbReference type="RefSeq" id="WP_186999366.1">
    <property type="nucleotide sequence ID" value="NZ_JACRWH010000037.1"/>
</dbReference>
<proteinExistence type="predicted"/>
<comment type="caution">
    <text evidence="1">The sequence shown here is derived from an EMBL/GenBank/DDBJ whole genome shotgun (WGS) entry which is preliminary data.</text>
</comment>
<name>A0ABR7KK76_9FIRM</name>
<evidence type="ECO:0000313" key="2">
    <source>
        <dbReference type="Proteomes" id="UP000649075"/>
    </source>
</evidence>
<protein>
    <submittedName>
        <fullName evidence="1">Uncharacterized protein</fullName>
    </submittedName>
</protein>
<accession>A0ABR7KK76</accession>